<dbReference type="InterPro" id="IPR035911">
    <property type="entry name" value="MurE/MurF_N"/>
</dbReference>
<evidence type="ECO:0000256" key="2">
    <source>
        <dbReference type="ARBA" id="ARBA00022618"/>
    </source>
</evidence>
<evidence type="ECO:0000313" key="13">
    <source>
        <dbReference type="Proteomes" id="UP000199149"/>
    </source>
</evidence>
<comment type="similarity">
    <text evidence="1 7">Belongs to the MurCDEF family. MurE subfamily.</text>
</comment>
<keyword evidence="7" id="KW-0460">Magnesium</keyword>
<dbReference type="Gene3D" id="3.40.1190.10">
    <property type="entry name" value="Mur-like, catalytic domain"/>
    <property type="match status" value="1"/>
</dbReference>
<dbReference type="GO" id="GO:0071555">
    <property type="term" value="P:cell wall organization"/>
    <property type="evidence" value="ECO:0007669"/>
    <property type="project" value="UniProtKB-KW"/>
</dbReference>
<feature type="binding site" evidence="7">
    <location>
        <position position="189"/>
    </location>
    <ligand>
        <name>UDP-N-acetyl-alpha-D-muramoyl-L-alanyl-D-glutamate</name>
        <dbReference type="ChEBI" id="CHEBI:83900"/>
    </ligand>
</feature>
<evidence type="ECO:0000256" key="1">
    <source>
        <dbReference type="ARBA" id="ARBA00005898"/>
    </source>
</evidence>
<feature type="binding site" evidence="7">
    <location>
        <position position="181"/>
    </location>
    <ligand>
        <name>UDP-N-acetyl-alpha-D-muramoyl-L-alanyl-D-glutamate</name>
        <dbReference type="ChEBI" id="CHEBI:83900"/>
    </ligand>
</feature>
<dbReference type="RefSeq" id="WP_092907049.1">
    <property type="nucleotide sequence ID" value="NZ_FOUZ01000004.1"/>
</dbReference>
<comment type="catalytic activity">
    <reaction evidence="7">
        <text>UDP-N-acetyl-alpha-D-muramoyl-L-alanyl-D-glutamate + meso-2,6-diaminopimelate + ATP = UDP-N-acetyl-alpha-D-muramoyl-L-alanyl-gamma-D-glutamyl-meso-2,6-diaminopimelate + ADP + phosphate + H(+)</text>
        <dbReference type="Rhea" id="RHEA:23676"/>
        <dbReference type="ChEBI" id="CHEBI:15378"/>
        <dbReference type="ChEBI" id="CHEBI:30616"/>
        <dbReference type="ChEBI" id="CHEBI:43474"/>
        <dbReference type="ChEBI" id="CHEBI:57791"/>
        <dbReference type="ChEBI" id="CHEBI:83900"/>
        <dbReference type="ChEBI" id="CHEBI:83905"/>
        <dbReference type="ChEBI" id="CHEBI:456216"/>
        <dbReference type="EC" id="6.3.2.13"/>
    </reaction>
</comment>
<dbReference type="GO" id="GO:0008360">
    <property type="term" value="P:regulation of cell shape"/>
    <property type="evidence" value="ECO:0007669"/>
    <property type="project" value="UniProtKB-KW"/>
</dbReference>
<dbReference type="UniPathway" id="UPA00219"/>
<dbReference type="SUPFAM" id="SSF63418">
    <property type="entry name" value="MurE/MurF N-terminal domain"/>
    <property type="match status" value="1"/>
</dbReference>
<evidence type="ECO:0000256" key="5">
    <source>
        <dbReference type="ARBA" id="ARBA00023306"/>
    </source>
</evidence>
<keyword evidence="6 7" id="KW-0961">Cell wall biogenesis/degradation</keyword>
<evidence type="ECO:0000256" key="6">
    <source>
        <dbReference type="ARBA" id="ARBA00023316"/>
    </source>
</evidence>
<feature type="binding site" evidence="7">
    <location>
        <position position="456"/>
    </location>
    <ligand>
        <name>meso-2,6-diaminopimelate</name>
        <dbReference type="ChEBI" id="CHEBI:57791"/>
    </ligand>
</feature>
<dbReference type="GO" id="GO:0051301">
    <property type="term" value="P:cell division"/>
    <property type="evidence" value="ECO:0007669"/>
    <property type="project" value="UniProtKB-KW"/>
</dbReference>
<dbReference type="InterPro" id="IPR004101">
    <property type="entry name" value="Mur_ligase_C"/>
</dbReference>
<feature type="binding site" evidence="7">
    <location>
        <begin position="403"/>
        <end position="406"/>
    </location>
    <ligand>
        <name>meso-2,6-diaminopimelate</name>
        <dbReference type="ChEBI" id="CHEBI:57791"/>
    </ligand>
</feature>
<gene>
    <name evidence="7" type="primary">murE</name>
    <name evidence="12" type="ORF">SAMN05421738_10486</name>
</gene>
<comment type="subcellular location">
    <subcellularLocation>
        <location evidence="7 8">Cytoplasm</location>
    </subcellularLocation>
</comment>
<dbReference type="SUPFAM" id="SSF53244">
    <property type="entry name" value="MurD-like peptide ligases, peptide-binding domain"/>
    <property type="match status" value="1"/>
</dbReference>
<dbReference type="HAMAP" id="MF_00208">
    <property type="entry name" value="MurE"/>
    <property type="match status" value="1"/>
</dbReference>
<dbReference type="GO" id="GO:0008765">
    <property type="term" value="F:UDP-N-acetylmuramoylalanyl-D-glutamate-2,6-diaminopimelate ligase activity"/>
    <property type="evidence" value="ECO:0007669"/>
    <property type="project" value="UniProtKB-UniRule"/>
</dbReference>
<dbReference type="EMBL" id="FOUZ01000004">
    <property type="protein sequence ID" value="SFM91759.1"/>
    <property type="molecule type" value="Genomic_DNA"/>
</dbReference>
<evidence type="ECO:0000256" key="3">
    <source>
        <dbReference type="ARBA" id="ARBA00022960"/>
    </source>
</evidence>
<keyword evidence="13" id="KW-1185">Reference proteome</keyword>
<feature type="modified residue" description="N6-carboxylysine" evidence="7">
    <location>
        <position position="221"/>
    </location>
</feature>
<accession>A0A1I4US08</accession>
<dbReference type="InterPro" id="IPR005761">
    <property type="entry name" value="UDP-N-AcMur-Glu-dNH2Pim_ligase"/>
</dbReference>
<dbReference type="GO" id="GO:0005524">
    <property type="term" value="F:ATP binding"/>
    <property type="evidence" value="ECO:0007669"/>
    <property type="project" value="UniProtKB-UniRule"/>
</dbReference>
<dbReference type="Proteomes" id="UP000199149">
    <property type="component" value="Unassembled WGS sequence"/>
</dbReference>
<feature type="domain" description="Mur ligase C-terminal" evidence="10">
    <location>
        <begin position="328"/>
        <end position="458"/>
    </location>
</feature>
<evidence type="ECO:0000256" key="4">
    <source>
        <dbReference type="ARBA" id="ARBA00022984"/>
    </source>
</evidence>
<evidence type="ECO:0000256" key="8">
    <source>
        <dbReference type="RuleBase" id="RU004135"/>
    </source>
</evidence>
<comment type="PTM">
    <text evidence="7">Carboxylation is probably crucial for Mg(2+) binding and, consequently, for the gamma-phosphate positioning of ATP.</text>
</comment>
<dbReference type="EC" id="6.3.2.13" evidence="7"/>
<dbReference type="STRING" id="684065.SAMN05421738_10486"/>
<feature type="binding site" evidence="7">
    <location>
        <position position="187"/>
    </location>
    <ligand>
        <name>UDP-N-acetyl-alpha-D-muramoyl-L-alanyl-D-glutamate</name>
        <dbReference type="ChEBI" id="CHEBI:83900"/>
    </ligand>
</feature>
<dbReference type="GO" id="GO:0000287">
    <property type="term" value="F:magnesium ion binding"/>
    <property type="evidence" value="ECO:0007669"/>
    <property type="project" value="UniProtKB-UniRule"/>
</dbReference>
<comment type="caution">
    <text evidence="7">Lacks conserved residue(s) required for the propagation of feature annotation.</text>
</comment>
<feature type="binding site" evidence="7">
    <location>
        <begin position="154"/>
        <end position="155"/>
    </location>
    <ligand>
        <name>UDP-N-acetyl-alpha-D-muramoyl-L-alanyl-D-glutamate</name>
        <dbReference type="ChEBI" id="CHEBI:83900"/>
    </ligand>
</feature>
<dbReference type="AlphaFoldDB" id="A0A1I4US08"/>
<keyword evidence="7 12" id="KW-0436">Ligase</keyword>
<feature type="domain" description="Mur ligase central" evidence="11">
    <location>
        <begin position="110"/>
        <end position="306"/>
    </location>
</feature>
<feature type="short sequence motif" description="Meso-diaminopimelate recognition motif" evidence="7">
    <location>
        <begin position="403"/>
        <end position="406"/>
    </location>
</feature>
<dbReference type="NCBIfam" id="TIGR01085">
    <property type="entry name" value="murE"/>
    <property type="match status" value="1"/>
</dbReference>
<dbReference type="Pfam" id="PF02875">
    <property type="entry name" value="Mur_ligase_C"/>
    <property type="match status" value="1"/>
</dbReference>
<name>A0A1I4US08_9FLAO</name>
<organism evidence="12 13">
    <name type="scientific">Algoriella xinjiangensis</name>
    <dbReference type="NCBI Taxonomy" id="684065"/>
    <lineage>
        <taxon>Bacteria</taxon>
        <taxon>Pseudomonadati</taxon>
        <taxon>Bacteroidota</taxon>
        <taxon>Flavobacteriia</taxon>
        <taxon>Flavobacteriales</taxon>
        <taxon>Weeksellaceae</taxon>
        <taxon>Algoriella</taxon>
    </lineage>
</organism>
<proteinExistence type="inferred from homology"/>
<feature type="binding site" evidence="7">
    <location>
        <position position="460"/>
    </location>
    <ligand>
        <name>meso-2,6-diaminopimelate</name>
        <dbReference type="ChEBI" id="CHEBI:57791"/>
    </ligand>
</feature>
<comment type="cofactor">
    <cofactor evidence="7">
        <name>Mg(2+)</name>
        <dbReference type="ChEBI" id="CHEBI:18420"/>
    </cofactor>
</comment>
<evidence type="ECO:0000259" key="10">
    <source>
        <dbReference type="Pfam" id="PF02875"/>
    </source>
</evidence>
<keyword evidence="2 7" id="KW-0132">Cell division</keyword>
<sequence length="487" mass="53939">MRNLVDLLYKVSILETIGTTKVDVNEIQFDSRKVGNNDVFVAAEGVTVDGHQYIDKAISLGAKVIVCENLPTNLVEGITYVKVENSTIALGIIASNYYGNPTKDLKLVGVTGTNGKTTTTTLLYELFTNLGYACALVSTIKIVIDGEVIPSTHTTPDILTLNKMFREAVNRGCEYAFMEVSSHGIHQNRIAGLHFEIAGFTNITHDHLDYHETFANYLSAKKKFFDDLPKTSIAISNADDKNGKVILQNTVATKKMYALRTDADFKGKIIENQFDGMQLEFNGKEFWTSLIGKFNAYNLLLVFGVATILGQDEIEVLKGLSTLGNVDGRFQTFQTQKGIVIIVDYAHTPDALDNVLNTIEAIRTKNEKLITVVGCGGDRDKTKRPEMADIASEKSQVAIFTSDNPRTEDAEEILREMEVGVKAQFYNRTLKITDRKEAIKTALKMAEPKDIILIAGKGHETYQEINGVRTHFSDVEVASELSKLLDK</sequence>
<dbReference type="InterPro" id="IPR000713">
    <property type="entry name" value="Mur_ligase_N"/>
</dbReference>
<evidence type="ECO:0000259" key="9">
    <source>
        <dbReference type="Pfam" id="PF01225"/>
    </source>
</evidence>
<comment type="function">
    <text evidence="7">Catalyzes the addition of meso-diaminopimelic acid to the nucleotide precursor UDP-N-acetylmuramoyl-L-alanyl-D-glutamate (UMAG) in the biosynthesis of bacterial cell-wall peptidoglycan.</text>
</comment>
<keyword evidence="7" id="KW-0547">Nucleotide-binding</keyword>
<feature type="binding site" evidence="7">
    <location>
        <position position="379"/>
    </location>
    <ligand>
        <name>meso-2,6-diaminopimelate</name>
        <dbReference type="ChEBI" id="CHEBI:57791"/>
    </ligand>
</feature>
<feature type="binding site" evidence="7">
    <location>
        <begin position="112"/>
        <end position="118"/>
    </location>
    <ligand>
        <name>ATP</name>
        <dbReference type="ChEBI" id="CHEBI:30616"/>
    </ligand>
</feature>
<dbReference type="Gene3D" id="3.40.1390.10">
    <property type="entry name" value="MurE/MurF, N-terminal domain"/>
    <property type="match status" value="1"/>
</dbReference>
<dbReference type="Pfam" id="PF01225">
    <property type="entry name" value="Mur_ligase"/>
    <property type="match status" value="1"/>
</dbReference>
<dbReference type="InterPro" id="IPR036615">
    <property type="entry name" value="Mur_ligase_C_dom_sf"/>
</dbReference>
<dbReference type="GO" id="GO:0009252">
    <property type="term" value="P:peptidoglycan biosynthetic process"/>
    <property type="evidence" value="ECO:0007669"/>
    <property type="project" value="UniProtKB-UniRule"/>
</dbReference>
<dbReference type="InterPro" id="IPR036565">
    <property type="entry name" value="Mur-like_cat_sf"/>
</dbReference>
<reference evidence="13" key="1">
    <citation type="submission" date="2016-10" db="EMBL/GenBank/DDBJ databases">
        <authorList>
            <person name="Varghese N."/>
            <person name="Submissions S."/>
        </authorList>
    </citation>
    <scope>NUCLEOTIDE SEQUENCE [LARGE SCALE GENOMIC DNA]</scope>
    <source>
        <strain evidence="13">XJ109</strain>
    </source>
</reference>
<dbReference type="Gene3D" id="3.90.190.20">
    <property type="entry name" value="Mur ligase, C-terminal domain"/>
    <property type="match status" value="1"/>
</dbReference>
<evidence type="ECO:0000313" key="12">
    <source>
        <dbReference type="EMBL" id="SFM91759.1"/>
    </source>
</evidence>
<evidence type="ECO:0000256" key="7">
    <source>
        <dbReference type="HAMAP-Rule" id="MF_00208"/>
    </source>
</evidence>
<keyword evidence="5 7" id="KW-0131">Cell cycle</keyword>
<keyword evidence="4 7" id="KW-0573">Peptidoglycan synthesis</keyword>
<dbReference type="NCBIfam" id="NF001126">
    <property type="entry name" value="PRK00139.1-4"/>
    <property type="match status" value="1"/>
</dbReference>
<feature type="binding site" evidence="7">
    <location>
        <position position="31"/>
    </location>
    <ligand>
        <name>UDP-N-acetyl-alpha-D-muramoyl-L-alanyl-D-glutamate</name>
        <dbReference type="ChEBI" id="CHEBI:83900"/>
    </ligand>
</feature>
<dbReference type="PANTHER" id="PTHR23135:SF4">
    <property type="entry name" value="UDP-N-ACETYLMURAMOYL-L-ALANYL-D-GLUTAMATE--2,6-DIAMINOPIMELATE LIGASE MURE HOMOLOG, CHLOROPLASTIC"/>
    <property type="match status" value="1"/>
</dbReference>
<comment type="pathway">
    <text evidence="7 8">Cell wall biogenesis; peptidoglycan biosynthesis.</text>
</comment>
<feature type="domain" description="Mur ligase N-terminal catalytic" evidence="9">
    <location>
        <begin position="24"/>
        <end position="94"/>
    </location>
</feature>
<keyword evidence="7" id="KW-0963">Cytoplasm</keyword>
<evidence type="ECO:0000259" key="11">
    <source>
        <dbReference type="Pfam" id="PF08245"/>
    </source>
</evidence>
<keyword evidence="3 7" id="KW-0133">Cell shape</keyword>
<dbReference type="OrthoDB" id="9800958at2"/>
<dbReference type="PANTHER" id="PTHR23135">
    <property type="entry name" value="MUR LIGASE FAMILY MEMBER"/>
    <property type="match status" value="1"/>
</dbReference>
<protein>
    <recommendedName>
        <fullName evidence="7">UDP-N-acetylmuramoyl-L-alanyl-D-glutamate--2,6-diaminopimelate ligase</fullName>
        <ecNumber evidence="7">6.3.2.13</ecNumber>
    </recommendedName>
    <alternativeName>
        <fullName evidence="7">Meso-A2pm-adding enzyme</fullName>
    </alternativeName>
    <alternativeName>
        <fullName evidence="7">Meso-diaminopimelate-adding enzyme</fullName>
    </alternativeName>
    <alternativeName>
        <fullName evidence="7">UDP-MurNAc-L-Ala-D-Glu:meso-diaminopimelate ligase</fullName>
    </alternativeName>
    <alternativeName>
        <fullName evidence="7">UDP-MurNAc-tripeptide synthetase</fullName>
    </alternativeName>
    <alternativeName>
        <fullName evidence="7">UDP-N-acetylmuramyl-tripeptide synthetase</fullName>
    </alternativeName>
</protein>
<keyword evidence="7" id="KW-0067">ATP-binding</keyword>
<dbReference type="Pfam" id="PF08245">
    <property type="entry name" value="Mur_ligase_M"/>
    <property type="match status" value="1"/>
</dbReference>
<dbReference type="GO" id="GO:0005737">
    <property type="term" value="C:cytoplasm"/>
    <property type="evidence" value="ECO:0007669"/>
    <property type="project" value="UniProtKB-SubCell"/>
</dbReference>
<dbReference type="SUPFAM" id="SSF53623">
    <property type="entry name" value="MurD-like peptide ligases, catalytic domain"/>
    <property type="match status" value="1"/>
</dbReference>
<dbReference type="InterPro" id="IPR013221">
    <property type="entry name" value="Mur_ligase_cen"/>
</dbReference>